<accession>A0ABD2ISY7</accession>
<protein>
    <submittedName>
        <fullName evidence="2">Uncharacterized protein</fullName>
    </submittedName>
</protein>
<dbReference type="PANTHER" id="PTHR34150">
    <property type="entry name" value="PROTEIN CBG08832-RELATED"/>
    <property type="match status" value="1"/>
</dbReference>
<keyword evidence="1" id="KW-0732">Signal</keyword>
<proteinExistence type="predicted"/>
<reference evidence="2 3" key="1">
    <citation type="submission" date="2024-10" db="EMBL/GenBank/DDBJ databases">
        <authorList>
            <person name="Kim D."/>
        </authorList>
    </citation>
    <scope>NUCLEOTIDE SEQUENCE [LARGE SCALE GENOMIC DNA]</scope>
    <source>
        <strain evidence="2">Taebaek</strain>
    </source>
</reference>
<evidence type="ECO:0000313" key="3">
    <source>
        <dbReference type="Proteomes" id="UP001620645"/>
    </source>
</evidence>
<evidence type="ECO:0000256" key="1">
    <source>
        <dbReference type="SAM" id="SignalP"/>
    </source>
</evidence>
<organism evidence="2 3">
    <name type="scientific">Heterodera schachtii</name>
    <name type="common">Sugarbeet cyst nematode worm</name>
    <name type="synonym">Tylenchus schachtii</name>
    <dbReference type="NCBI Taxonomy" id="97005"/>
    <lineage>
        <taxon>Eukaryota</taxon>
        <taxon>Metazoa</taxon>
        <taxon>Ecdysozoa</taxon>
        <taxon>Nematoda</taxon>
        <taxon>Chromadorea</taxon>
        <taxon>Rhabditida</taxon>
        <taxon>Tylenchina</taxon>
        <taxon>Tylenchomorpha</taxon>
        <taxon>Tylenchoidea</taxon>
        <taxon>Heteroderidae</taxon>
        <taxon>Heteroderinae</taxon>
        <taxon>Heterodera</taxon>
    </lineage>
</organism>
<dbReference type="Proteomes" id="UP001620645">
    <property type="component" value="Unassembled WGS sequence"/>
</dbReference>
<keyword evidence="3" id="KW-1185">Reference proteome</keyword>
<sequence>MITCHNLIIVQLFLFQLIGRINGNFGNVSESELELDGFDGDQRREATHETLLLRSKRQWGCPSACFSPCMNSAQCQRYQLATVCVLGCCCPAQSAQTNLTSACDGDPAVAACLNGLCGQGYFCNARNFCCRCQSGTSPGPCVNNLCPPGYACNTNNFCCSLGSGSVLGPCVNEQCPVGYACGAGNLCYPVTGSGGNSLG</sequence>
<dbReference type="EMBL" id="JBICCN010000254">
    <property type="protein sequence ID" value="KAL3083109.1"/>
    <property type="molecule type" value="Genomic_DNA"/>
</dbReference>
<comment type="caution">
    <text evidence="2">The sequence shown here is derived from an EMBL/GenBank/DDBJ whole genome shotgun (WGS) entry which is preliminary data.</text>
</comment>
<feature type="signal peptide" evidence="1">
    <location>
        <begin position="1"/>
        <end position="23"/>
    </location>
</feature>
<dbReference type="AlphaFoldDB" id="A0ABD2ISY7"/>
<evidence type="ECO:0000313" key="2">
    <source>
        <dbReference type="EMBL" id="KAL3083109.1"/>
    </source>
</evidence>
<dbReference type="PANTHER" id="PTHR34150:SF12">
    <property type="entry name" value="CC DOMAIN-CONTAINING PROTEIN"/>
    <property type="match status" value="1"/>
</dbReference>
<name>A0ABD2ISY7_HETSC</name>
<feature type="chain" id="PRO_5044758068" evidence="1">
    <location>
        <begin position="24"/>
        <end position="199"/>
    </location>
</feature>
<gene>
    <name evidence="2" type="ORF">niasHS_010911</name>
</gene>